<comment type="caution">
    <text evidence="8">The sequence shown here is derived from an EMBL/GenBank/DDBJ whole genome shotgun (WGS) entry which is preliminary data.</text>
</comment>
<feature type="coiled-coil region" evidence="6">
    <location>
        <begin position="328"/>
        <end position="355"/>
    </location>
</feature>
<keyword evidence="4" id="KW-0472">Membrane</keyword>
<name>A0ABP8FSJ8_9BACT</name>
<evidence type="ECO:0008006" key="10">
    <source>
        <dbReference type="Google" id="ProtNLM"/>
    </source>
</evidence>
<dbReference type="EMBL" id="BAABGX010000002">
    <property type="protein sequence ID" value="GAA4310226.1"/>
    <property type="molecule type" value="Genomic_DNA"/>
</dbReference>
<feature type="signal peptide" evidence="7">
    <location>
        <begin position="1"/>
        <end position="22"/>
    </location>
</feature>
<evidence type="ECO:0000256" key="6">
    <source>
        <dbReference type="SAM" id="Coils"/>
    </source>
</evidence>
<organism evidence="8 9">
    <name type="scientific">Nibribacter koreensis</name>
    <dbReference type="NCBI Taxonomy" id="1084519"/>
    <lineage>
        <taxon>Bacteria</taxon>
        <taxon>Pseudomonadati</taxon>
        <taxon>Bacteroidota</taxon>
        <taxon>Cytophagia</taxon>
        <taxon>Cytophagales</taxon>
        <taxon>Hymenobacteraceae</taxon>
        <taxon>Nibribacter</taxon>
    </lineage>
</organism>
<keyword evidence="6" id="KW-0175">Coiled coil</keyword>
<keyword evidence="5" id="KW-0998">Cell outer membrane</keyword>
<evidence type="ECO:0000256" key="3">
    <source>
        <dbReference type="ARBA" id="ARBA00022692"/>
    </source>
</evidence>
<feature type="chain" id="PRO_5045038655" description="Outer membrane protein TolC" evidence="7">
    <location>
        <begin position="23"/>
        <end position="415"/>
    </location>
</feature>
<protein>
    <recommendedName>
        <fullName evidence="10">Outer membrane protein TolC</fullName>
    </recommendedName>
</protein>
<evidence type="ECO:0000313" key="8">
    <source>
        <dbReference type="EMBL" id="GAA4310226.1"/>
    </source>
</evidence>
<comment type="subcellular location">
    <subcellularLocation>
        <location evidence="1">Cell outer membrane</location>
    </subcellularLocation>
</comment>
<proteinExistence type="predicted"/>
<keyword evidence="9" id="KW-1185">Reference proteome</keyword>
<dbReference type="RefSeq" id="WP_345167339.1">
    <property type="nucleotide sequence ID" value="NZ_BAABGX010000002.1"/>
</dbReference>
<dbReference type="InterPro" id="IPR051906">
    <property type="entry name" value="TolC-like"/>
</dbReference>
<accession>A0ABP8FSJ8</accession>
<evidence type="ECO:0000256" key="4">
    <source>
        <dbReference type="ARBA" id="ARBA00023136"/>
    </source>
</evidence>
<dbReference type="Proteomes" id="UP001501844">
    <property type="component" value="Unassembled WGS sequence"/>
</dbReference>
<evidence type="ECO:0000256" key="2">
    <source>
        <dbReference type="ARBA" id="ARBA00022452"/>
    </source>
</evidence>
<gene>
    <name evidence="8" type="ORF">GCM10023183_27940</name>
</gene>
<reference evidence="9" key="1">
    <citation type="journal article" date="2019" name="Int. J. Syst. Evol. Microbiol.">
        <title>The Global Catalogue of Microorganisms (GCM) 10K type strain sequencing project: providing services to taxonomists for standard genome sequencing and annotation.</title>
        <authorList>
            <consortium name="The Broad Institute Genomics Platform"/>
            <consortium name="The Broad Institute Genome Sequencing Center for Infectious Disease"/>
            <person name="Wu L."/>
            <person name="Ma J."/>
        </authorList>
    </citation>
    <scope>NUCLEOTIDE SEQUENCE [LARGE SCALE GENOMIC DNA]</scope>
    <source>
        <strain evidence="9">JCM 17917</strain>
    </source>
</reference>
<dbReference type="PANTHER" id="PTHR30026:SF20">
    <property type="entry name" value="OUTER MEMBRANE PROTEIN TOLC"/>
    <property type="match status" value="1"/>
</dbReference>
<evidence type="ECO:0000256" key="5">
    <source>
        <dbReference type="ARBA" id="ARBA00023237"/>
    </source>
</evidence>
<dbReference type="Gene3D" id="1.20.1600.10">
    <property type="entry name" value="Outer membrane efflux proteins (OEP)"/>
    <property type="match status" value="1"/>
</dbReference>
<evidence type="ECO:0000256" key="1">
    <source>
        <dbReference type="ARBA" id="ARBA00004442"/>
    </source>
</evidence>
<keyword evidence="2" id="KW-1134">Transmembrane beta strand</keyword>
<dbReference type="PANTHER" id="PTHR30026">
    <property type="entry name" value="OUTER MEMBRANE PROTEIN TOLC"/>
    <property type="match status" value="1"/>
</dbReference>
<keyword evidence="3" id="KW-0812">Transmembrane</keyword>
<dbReference type="SUPFAM" id="SSF56954">
    <property type="entry name" value="Outer membrane efflux proteins (OEP)"/>
    <property type="match status" value="1"/>
</dbReference>
<evidence type="ECO:0000256" key="7">
    <source>
        <dbReference type="SAM" id="SignalP"/>
    </source>
</evidence>
<sequence>MMSSIRLYVGALLVLLSVSAQAQTPVLSLDTVLNRISQNNGMLQEIEFRAKAQNAMAKGSRSQMAPMVGAGVFMYPYPGQMKMEEDDAMYMTAVEQDITNPAKLKAREKYQLSRAAIEEAGRDMTFNQLRAQAKTAYYQWVVLEKKKAVLAESQRIMQFMLKLGKVRYPYNQSSLGSIYKAEGRIGEVENMLIMTNSEIEMKNIQLNMLMNLPPENRFKVDTTVQAPVLMVLPDTASLSAARSDVRQIDRTIESMQLNLRLEDLQRKPDFAIRFENMMPRDRMMPQSFTLMGMVSIPIAPWSSKMYKANATAMNLEIQGMRKGREALLNEAQNMVASMALELQAKRTQVQNYEKKIIPALRRNYETTLLSYEQNTGQLPLVIDAWEALNMAQMEYLNNLEQLYLIGVNYEKELEK</sequence>
<keyword evidence="7" id="KW-0732">Signal</keyword>
<evidence type="ECO:0000313" key="9">
    <source>
        <dbReference type="Proteomes" id="UP001501844"/>
    </source>
</evidence>